<feature type="region of interest" description="Disordered" evidence="1">
    <location>
        <begin position="1"/>
        <end position="56"/>
    </location>
</feature>
<keyword evidence="3" id="KW-1185">Reference proteome</keyword>
<reference evidence="2" key="1">
    <citation type="journal article" date="2023" name="Mol. Phylogenet. Evol.">
        <title>Genome-scale phylogeny and comparative genomics of the fungal order Sordariales.</title>
        <authorList>
            <person name="Hensen N."/>
            <person name="Bonometti L."/>
            <person name="Westerberg I."/>
            <person name="Brannstrom I.O."/>
            <person name="Guillou S."/>
            <person name="Cros-Aarteil S."/>
            <person name="Calhoun S."/>
            <person name="Haridas S."/>
            <person name="Kuo A."/>
            <person name="Mondo S."/>
            <person name="Pangilinan J."/>
            <person name="Riley R."/>
            <person name="LaButti K."/>
            <person name="Andreopoulos B."/>
            <person name="Lipzen A."/>
            <person name="Chen C."/>
            <person name="Yan M."/>
            <person name="Daum C."/>
            <person name="Ng V."/>
            <person name="Clum A."/>
            <person name="Steindorff A."/>
            <person name="Ohm R.A."/>
            <person name="Martin F."/>
            <person name="Silar P."/>
            <person name="Natvig D.O."/>
            <person name="Lalanne C."/>
            <person name="Gautier V."/>
            <person name="Ament-Velasquez S.L."/>
            <person name="Kruys A."/>
            <person name="Hutchinson M.I."/>
            <person name="Powell A.J."/>
            <person name="Barry K."/>
            <person name="Miller A.N."/>
            <person name="Grigoriev I.V."/>
            <person name="Debuchy R."/>
            <person name="Gladieux P."/>
            <person name="Hiltunen Thoren M."/>
            <person name="Johannesson H."/>
        </authorList>
    </citation>
    <scope>NUCLEOTIDE SEQUENCE</scope>
    <source>
        <strain evidence="2">CBS 232.78</strain>
    </source>
</reference>
<evidence type="ECO:0000256" key="1">
    <source>
        <dbReference type="SAM" id="MobiDB-lite"/>
    </source>
</evidence>
<proteinExistence type="predicted"/>
<dbReference type="AlphaFoldDB" id="A0AAE0N0M1"/>
<protein>
    <recommendedName>
        <fullName evidence="4">HTH psq-type domain-containing protein</fullName>
    </recommendedName>
</protein>
<evidence type="ECO:0000313" key="2">
    <source>
        <dbReference type="EMBL" id="KAK3366491.1"/>
    </source>
</evidence>
<comment type="caution">
    <text evidence="2">The sequence shown here is derived from an EMBL/GenBank/DDBJ whole genome shotgun (WGS) entry which is preliminary data.</text>
</comment>
<accession>A0AAE0N0M1</accession>
<dbReference type="Proteomes" id="UP001285441">
    <property type="component" value="Unassembled WGS sequence"/>
</dbReference>
<evidence type="ECO:0008006" key="4">
    <source>
        <dbReference type="Google" id="ProtNLM"/>
    </source>
</evidence>
<gene>
    <name evidence="2" type="ORF">B0H63DRAFT_490439</name>
</gene>
<organism evidence="2 3">
    <name type="scientific">Podospora didyma</name>
    <dbReference type="NCBI Taxonomy" id="330526"/>
    <lineage>
        <taxon>Eukaryota</taxon>
        <taxon>Fungi</taxon>
        <taxon>Dikarya</taxon>
        <taxon>Ascomycota</taxon>
        <taxon>Pezizomycotina</taxon>
        <taxon>Sordariomycetes</taxon>
        <taxon>Sordariomycetidae</taxon>
        <taxon>Sordariales</taxon>
        <taxon>Podosporaceae</taxon>
        <taxon>Podospora</taxon>
    </lineage>
</organism>
<evidence type="ECO:0000313" key="3">
    <source>
        <dbReference type="Proteomes" id="UP001285441"/>
    </source>
</evidence>
<sequence length="56" mass="6117">MDTATQVLARGAPPGVTKSFRTLADHGDVPRTTLQHRARGRRSECGPGLEPLRHLQ</sequence>
<dbReference type="EMBL" id="JAULSW010000012">
    <property type="protein sequence ID" value="KAK3366491.1"/>
    <property type="molecule type" value="Genomic_DNA"/>
</dbReference>
<reference evidence="2" key="2">
    <citation type="submission" date="2023-06" db="EMBL/GenBank/DDBJ databases">
        <authorList>
            <consortium name="Lawrence Berkeley National Laboratory"/>
            <person name="Haridas S."/>
            <person name="Hensen N."/>
            <person name="Bonometti L."/>
            <person name="Westerberg I."/>
            <person name="Brannstrom I.O."/>
            <person name="Guillou S."/>
            <person name="Cros-Aarteil S."/>
            <person name="Calhoun S."/>
            <person name="Kuo A."/>
            <person name="Mondo S."/>
            <person name="Pangilinan J."/>
            <person name="Riley R."/>
            <person name="LaButti K."/>
            <person name="Andreopoulos B."/>
            <person name="Lipzen A."/>
            <person name="Chen C."/>
            <person name="Yanf M."/>
            <person name="Daum C."/>
            <person name="Ng V."/>
            <person name="Clum A."/>
            <person name="Steindorff A."/>
            <person name="Ohm R."/>
            <person name="Martin F."/>
            <person name="Silar P."/>
            <person name="Natvig D."/>
            <person name="Lalanne C."/>
            <person name="Gautier V."/>
            <person name="Ament-velasquez S.L."/>
            <person name="Kruys A."/>
            <person name="Hutchinson M.I."/>
            <person name="Powell A.J."/>
            <person name="Barry K."/>
            <person name="Miller A.N."/>
            <person name="Grigoriev I.V."/>
            <person name="Debuchy R."/>
            <person name="Gladieux P."/>
            <person name="Thoren M.H."/>
            <person name="Johannesson H."/>
        </authorList>
    </citation>
    <scope>NUCLEOTIDE SEQUENCE</scope>
    <source>
        <strain evidence="2">CBS 232.78</strain>
    </source>
</reference>
<name>A0AAE0N0M1_9PEZI</name>